<accession>W2UNC9</accession>
<dbReference type="InterPro" id="IPR011013">
    <property type="entry name" value="Gal_mutarotase_sf_dom"/>
</dbReference>
<keyword evidence="4" id="KW-0732">Signal</keyword>
<evidence type="ECO:0000256" key="5">
    <source>
        <dbReference type="ARBA" id="ARBA00022837"/>
    </source>
</evidence>
<evidence type="ECO:0000313" key="12">
    <source>
        <dbReference type="Proteomes" id="UP000018850"/>
    </source>
</evidence>
<dbReference type="SUPFAM" id="SSF74650">
    <property type="entry name" value="Galactose mutarotase-like"/>
    <property type="match status" value="1"/>
</dbReference>
<comment type="similarity">
    <text evidence="2">Belongs to the polysaccharide lyase 8 family.</text>
</comment>
<dbReference type="Proteomes" id="UP000018850">
    <property type="component" value="Unassembled WGS sequence"/>
</dbReference>
<evidence type="ECO:0008006" key="13">
    <source>
        <dbReference type="Google" id="ProtNLM"/>
    </source>
</evidence>
<dbReference type="InterPro" id="IPR004103">
    <property type="entry name" value="Lyase_8_C"/>
</dbReference>
<sequence>MNNRKMRFWLICLLIISFNKIYGQTDFDKIIENIQKEEHTKIKDVLKLDDSVAVIIGNQENNGSWDNIDYSITHRTLWEPLQHLRYLNQLSLGYTYPKSKFYLNEAVFHALRNGLKYWNERDPKSNNWWFNKIAAPQQLGAILILLEHGNNELNPELEKRLIKQMHRGDPEKWTGANKLDIALHYIYRGCLLRDHNVLKKGVDESFYPIKFTTEEGLQHDYSYQQHGPQLYIGGYGTVFVQNEVLVATYLKGTSYALTGEKLKLLSKFILNTYVETLHGGYMDYSVNGRGISRENRLHDKDIVKTLEKLKFIDPSRGKTYDRAIAKINKVDYKSKLPKNQNYHFWRSDFTIHKNNNYSFSVRTSSNRTSKTENGNKENLKGYFLSDGATNIRVSGDEYYNIFPVWDWNKIPGVTAPMVNEIPVRKAWQIPGNSSFTGGVSNNVYGIHMYWLKDYGVHAKKAWFFFDDEIVCLGSNIRSYTTNPIITTIDQTSLGNNFMVFENEKNEQTEWIINNEITYIFPRKNELQYTAGVQKGSWYEINNTQSSHQVSKQVMTAWFDHGIKPGNASYEYIVVPGISNEAQLKDYNQKDIEVLYNEASIQAVKSNQLSLLQMIFYEAGTFQHEGIKIRVDAPCALMLNYKDLGNPEVYISDPSQTRNKIQLDIKIKKANYQLIRTCNMPGGPYAGSSLKVDVEGNIPVKK</sequence>
<feature type="domain" description="Polysaccharide lyase family 8 central" evidence="8">
    <location>
        <begin position="342"/>
        <end position="578"/>
    </location>
</feature>
<keyword evidence="12" id="KW-1185">Reference proteome</keyword>
<gene>
    <name evidence="11" type="ORF">P278_11760</name>
</gene>
<comment type="caution">
    <text evidence="11">The sequence shown here is derived from an EMBL/GenBank/DDBJ whole genome shotgun (WGS) entry which is preliminary data.</text>
</comment>
<evidence type="ECO:0000256" key="3">
    <source>
        <dbReference type="ARBA" id="ARBA00011245"/>
    </source>
</evidence>
<dbReference type="Pfam" id="PF02278">
    <property type="entry name" value="Lyase_8"/>
    <property type="match status" value="1"/>
</dbReference>
<organism evidence="11 12">
    <name type="scientific">Zhouia amylolytica AD3</name>
    <dbReference type="NCBI Taxonomy" id="1286632"/>
    <lineage>
        <taxon>Bacteria</taxon>
        <taxon>Pseudomonadati</taxon>
        <taxon>Bacteroidota</taxon>
        <taxon>Flavobacteriia</taxon>
        <taxon>Flavobacteriales</taxon>
        <taxon>Flavobacteriaceae</taxon>
        <taxon>Zhouia</taxon>
    </lineage>
</organism>
<evidence type="ECO:0000259" key="10">
    <source>
        <dbReference type="Pfam" id="PF08124"/>
    </source>
</evidence>
<evidence type="ECO:0000256" key="6">
    <source>
        <dbReference type="ARBA" id="ARBA00023239"/>
    </source>
</evidence>
<dbReference type="SUPFAM" id="SSF48230">
    <property type="entry name" value="Chondroitin AC/alginate lyase"/>
    <property type="match status" value="1"/>
</dbReference>
<reference evidence="12" key="1">
    <citation type="submission" date="2013-11" db="EMBL/GenBank/DDBJ databases">
        <title>Draft genome sequence from a member of Zhouia, isolated tidal flat.</title>
        <authorList>
            <person name="Jin H."/>
            <person name="Jeon C.O."/>
        </authorList>
    </citation>
    <scope>NUCLEOTIDE SEQUENCE [LARGE SCALE GENOMIC DNA]</scope>
    <source>
        <strain evidence="12">AD3</strain>
    </source>
</reference>
<keyword evidence="6" id="KW-0456">Lyase</keyword>
<evidence type="ECO:0000256" key="1">
    <source>
        <dbReference type="ARBA" id="ARBA00001913"/>
    </source>
</evidence>
<evidence type="ECO:0000256" key="2">
    <source>
        <dbReference type="ARBA" id="ARBA00006699"/>
    </source>
</evidence>
<dbReference type="GO" id="GO:0005975">
    <property type="term" value="P:carbohydrate metabolic process"/>
    <property type="evidence" value="ECO:0007669"/>
    <property type="project" value="InterPro"/>
</dbReference>
<dbReference type="eggNOG" id="COG5492">
    <property type="taxonomic scope" value="Bacteria"/>
</dbReference>
<dbReference type="GO" id="GO:0030246">
    <property type="term" value="F:carbohydrate binding"/>
    <property type="evidence" value="ECO:0007669"/>
    <property type="project" value="InterPro"/>
</dbReference>
<comment type="subunit">
    <text evidence="3">Monomer.</text>
</comment>
<dbReference type="PATRIC" id="fig|1286632.3.peg.1168"/>
<dbReference type="EMBL" id="AYXY01000019">
    <property type="protein sequence ID" value="ETN95454.1"/>
    <property type="molecule type" value="Genomic_DNA"/>
</dbReference>
<feature type="domain" description="Polysaccharide lyase 8 N-terminal alpha-helical" evidence="10">
    <location>
        <begin position="54"/>
        <end position="316"/>
    </location>
</feature>
<dbReference type="Gene3D" id="2.60.220.10">
    <property type="entry name" value="Polysaccharide lyase family 8-like, C-terminal"/>
    <property type="match status" value="1"/>
</dbReference>
<dbReference type="Gene3D" id="1.50.10.100">
    <property type="entry name" value="Chondroitin AC/alginate lyase"/>
    <property type="match status" value="1"/>
</dbReference>
<dbReference type="InterPro" id="IPR014718">
    <property type="entry name" value="GH-type_carb-bd"/>
</dbReference>
<dbReference type="Pfam" id="PF08124">
    <property type="entry name" value="Lyase_8_N"/>
    <property type="match status" value="1"/>
</dbReference>
<feature type="domain" description="Polysaccharide lyase family 8 C-terminal" evidence="9">
    <location>
        <begin position="592"/>
        <end position="660"/>
    </location>
</feature>
<evidence type="ECO:0000256" key="7">
    <source>
        <dbReference type="PIRSR" id="PIRSR638970-1"/>
    </source>
</evidence>
<dbReference type="SUPFAM" id="SSF49863">
    <property type="entry name" value="Hyaluronate lyase-like, C-terminal domain"/>
    <property type="match status" value="1"/>
</dbReference>
<dbReference type="STRING" id="376730.SAMN04487906_2550"/>
<dbReference type="InterPro" id="IPR008929">
    <property type="entry name" value="Chondroitin_lyas"/>
</dbReference>
<feature type="active site" evidence="7">
    <location>
        <position position="289"/>
    </location>
</feature>
<name>W2UNC9_9FLAO</name>
<feature type="active site" evidence="7">
    <location>
        <position position="235"/>
    </location>
</feature>
<dbReference type="InterPro" id="IPR038970">
    <property type="entry name" value="Lyase_8"/>
</dbReference>
<dbReference type="GO" id="GO:0016837">
    <property type="term" value="F:carbon-oxygen lyase activity, acting on polysaccharides"/>
    <property type="evidence" value="ECO:0007669"/>
    <property type="project" value="UniProtKB-ARBA"/>
</dbReference>
<evidence type="ECO:0000259" key="9">
    <source>
        <dbReference type="Pfam" id="PF02884"/>
    </source>
</evidence>
<dbReference type="InterPro" id="IPR011071">
    <property type="entry name" value="Lyase_8-like_C"/>
</dbReference>
<dbReference type="AlphaFoldDB" id="W2UNC9"/>
<dbReference type="PANTHER" id="PTHR38481:SF1">
    <property type="entry name" value="HYALURONATE LYASE"/>
    <property type="match status" value="1"/>
</dbReference>
<feature type="active site" evidence="7">
    <location>
        <position position="226"/>
    </location>
</feature>
<dbReference type="InterPro" id="IPR003159">
    <property type="entry name" value="Lyase_8_central_dom"/>
</dbReference>
<reference evidence="11 12" key="2">
    <citation type="journal article" date="2016" name="Genome Announc.">
        <title>Draft Genome Sequence of Zhouia amylolytica AD3, Isolated from Tidal Flat Sediment.</title>
        <authorList>
            <person name="Jia B."/>
            <person name="Jin H.M."/>
            <person name="Lee H.J."/>
            <person name="Jeon C.O."/>
        </authorList>
    </citation>
    <scope>NUCLEOTIDE SEQUENCE [LARGE SCALE GENOMIC DNA]</scope>
    <source>
        <strain evidence="11 12">AD3</strain>
    </source>
</reference>
<evidence type="ECO:0000313" key="11">
    <source>
        <dbReference type="EMBL" id="ETN95454.1"/>
    </source>
</evidence>
<keyword evidence="5" id="KW-0106">Calcium</keyword>
<dbReference type="InterPro" id="IPR012970">
    <property type="entry name" value="Lyase_8_alpha_N"/>
</dbReference>
<comment type="cofactor">
    <cofactor evidence="1">
        <name>Ca(2+)</name>
        <dbReference type="ChEBI" id="CHEBI:29108"/>
    </cofactor>
</comment>
<dbReference type="GO" id="GO:0005576">
    <property type="term" value="C:extracellular region"/>
    <property type="evidence" value="ECO:0007669"/>
    <property type="project" value="InterPro"/>
</dbReference>
<evidence type="ECO:0000256" key="4">
    <source>
        <dbReference type="ARBA" id="ARBA00022729"/>
    </source>
</evidence>
<protein>
    <recommendedName>
        <fullName evidence="13">Chondroitin AC lyase</fullName>
    </recommendedName>
</protein>
<dbReference type="PANTHER" id="PTHR38481">
    <property type="entry name" value="HYALURONATE LYASE"/>
    <property type="match status" value="1"/>
</dbReference>
<proteinExistence type="inferred from homology"/>
<evidence type="ECO:0000259" key="8">
    <source>
        <dbReference type="Pfam" id="PF02278"/>
    </source>
</evidence>
<dbReference type="Pfam" id="PF02884">
    <property type="entry name" value="Lyase_8_C"/>
    <property type="match status" value="1"/>
</dbReference>
<dbReference type="Gene3D" id="2.70.98.10">
    <property type="match status" value="1"/>
</dbReference>